<evidence type="ECO:0000313" key="3">
    <source>
        <dbReference type="Proteomes" id="UP000194360"/>
    </source>
</evidence>
<dbReference type="AlphaFoldDB" id="A0A1Y2N1Q2"/>
<evidence type="ECO:0000256" key="1">
    <source>
        <dbReference type="SAM" id="MobiDB-lite"/>
    </source>
</evidence>
<feature type="region of interest" description="Disordered" evidence="1">
    <location>
        <begin position="78"/>
        <end position="105"/>
    </location>
</feature>
<comment type="caution">
    <text evidence="2">The sequence shown here is derived from an EMBL/GenBank/DDBJ whole genome shotgun (WGS) entry which is preliminary data.</text>
</comment>
<name>A0A1Y2N1Q2_PSEAH</name>
<organism evidence="2 3">
    <name type="scientific">Pseudonocardia autotrophica</name>
    <name type="common">Amycolata autotrophica</name>
    <name type="synonym">Nocardia autotrophica</name>
    <dbReference type="NCBI Taxonomy" id="2074"/>
    <lineage>
        <taxon>Bacteria</taxon>
        <taxon>Bacillati</taxon>
        <taxon>Actinomycetota</taxon>
        <taxon>Actinomycetes</taxon>
        <taxon>Pseudonocardiales</taxon>
        <taxon>Pseudonocardiaceae</taxon>
        <taxon>Pseudonocardia</taxon>
    </lineage>
</organism>
<protein>
    <submittedName>
        <fullName evidence="2">Uncharacterized protein</fullName>
    </submittedName>
</protein>
<keyword evidence="3" id="KW-1185">Reference proteome</keyword>
<dbReference type="EMBL" id="MIGB01000010">
    <property type="protein sequence ID" value="OSY41027.1"/>
    <property type="molecule type" value="Genomic_DNA"/>
</dbReference>
<dbReference type="OrthoDB" id="156219at2070"/>
<evidence type="ECO:0000313" key="2">
    <source>
        <dbReference type="EMBL" id="OSY41027.1"/>
    </source>
</evidence>
<accession>A0A1Y2N1Q2</accession>
<proteinExistence type="predicted"/>
<gene>
    <name evidence="2" type="ORF">BG845_02369</name>
</gene>
<reference evidence="2 3" key="1">
    <citation type="submission" date="2016-09" db="EMBL/GenBank/DDBJ databases">
        <title>Pseudonocardia autotrophica DSM535, a candidate organism with high potential of specific P450 cytochromes.</title>
        <authorList>
            <person name="Grumaz C."/>
            <person name="Vainshtein Y."/>
            <person name="Kirstahler P."/>
            <person name="Sohn K."/>
        </authorList>
    </citation>
    <scope>NUCLEOTIDE SEQUENCE [LARGE SCALE GENOMIC DNA]</scope>
    <source>
        <strain evidence="2 3">DSM 535</strain>
    </source>
</reference>
<dbReference type="STRING" id="2074.BG845_02369"/>
<dbReference type="RefSeq" id="WP_085912625.1">
    <property type="nucleotide sequence ID" value="NZ_AP018920.1"/>
</dbReference>
<sequence>MPAPRTTPRHDVTPAVVNGERALVVAPEIAEHYPPAVREGLARRRLVQAGGRCPCGARMVLPNRAERRKAARTGEMLRATAAHDDERASTAVDTPGGRQAMAGHR</sequence>
<dbReference type="Proteomes" id="UP000194360">
    <property type="component" value="Unassembled WGS sequence"/>
</dbReference>